<proteinExistence type="predicted"/>
<name>Q9Y9F3_AERPE</name>
<dbReference type="KEGG" id="ape:APE_2335.1"/>
<evidence type="ECO:0000313" key="1">
    <source>
        <dbReference type="EMBL" id="BAA81347.2"/>
    </source>
</evidence>
<evidence type="ECO:0000313" key="2">
    <source>
        <dbReference type="Proteomes" id="UP000002518"/>
    </source>
</evidence>
<dbReference type="Proteomes" id="UP000002518">
    <property type="component" value="Chromosome"/>
</dbReference>
<gene>
    <name evidence="1" type="ordered locus">APE_2335.1</name>
</gene>
<dbReference type="EMBL" id="BA000002">
    <property type="protein sequence ID" value="BAA81347.2"/>
    <property type="molecule type" value="Genomic_DNA"/>
</dbReference>
<dbReference type="AlphaFoldDB" id="Q9Y9F3"/>
<organism evidence="1 2">
    <name type="scientific">Aeropyrum pernix (strain ATCC 700893 / DSM 11879 / JCM 9820 / NBRC 100138 / K1)</name>
    <dbReference type="NCBI Taxonomy" id="272557"/>
    <lineage>
        <taxon>Archaea</taxon>
        <taxon>Thermoproteota</taxon>
        <taxon>Thermoprotei</taxon>
        <taxon>Desulfurococcales</taxon>
        <taxon>Desulfurococcaceae</taxon>
        <taxon>Aeropyrum</taxon>
    </lineage>
</organism>
<dbReference type="STRING" id="272557.APE_2335.1"/>
<dbReference type="eggNOG" id="arCOG14872">
    <property type="taxonomic scope" value="Archaea"/>
</dbReference>
<keyword evidence="2" id="KW-1185">Reference proteome</keyword>
<dbReference type="PIR" id="C72461">
    <property type="entry name" value="C72461"/>
</dbReference>
<protein>
    <submittedName>
        <fullName evidence="1">Uncharacterized protein</fullName>
    </submittedName>
</protein>
<reference evidence="1 2" key="1">
    <citation type="journal article" date="1999" name="DNA Res.">
        <title>Complete genome sequence of an aerobic hyper-thermophilic crenarchaeon, Aeropyrum pernix K1.</title>
        <authorList>
            <person name="Kawarabayasi Y."/>
            <person name="Hino Y."/>
            <person name="Horikawa H."/>
            <person name="Yamazaki S."/>
            <person name="Haikawa Y."/>
            <person name="Jin-no K."/>
            <person name="Takahashi M."/>
            <person name="Sekine M."/>
            <person name="Baba S."/>
            <person name="Ankai A."/>
            <person name="Kosugi H."/>
            <person name="Hosoyama A."/>
            <person name="Fukui S."/>
            <person name="Nagai Y."/>
            <person name="Nishijima K."/>
            <person name="Nakazawa H."/>
            <person name="Takamiya M."/>
            <person name="Masuda S."/>
            <person name="Funahashi T."/>
            <person name="Tanaka T."/>
            <person name="Kudoh Y."/>
            <person name="Yamazaki J."/>
            <person name="Kushida N."/>
            <person name="Oguchi A."/>
            <person name="Aoki K."/>
            <person name="Kubota K."/>
            <person name="Nakamura Y."/>
            <person name="Nomura N."/>
            <person name="Sako Y."/>
            <person name="Kikuchi H."/>
        </authorList>
    </citation>
    <scope>NUCLEOTIDE SEQUENCE [LARGE SCALE GENOMIC DNA]</scope>
    <source>
        <strain evidence="2">ATCC 700893 / DSM 11879 / JCM 9820 / NBRC 100138 / K1</strain>
    </source>
</reference>
<dbReference type="PROSITE" id="PS51257">
    <property type="entry name" value="PROKAR_LIPOPROTEIN"/>
    <property type="match status" value="1"/>
</dbReference>
<sequence>MSLPGVRGRSPVIDFLVSMGYVLLACRSAAVCTLYNPRGRGGRLAVPMDWPGEVKPVSGAGIAGGGEVLSPNNLSPGGEGVRGSWVVVSEPGVRGLVEAHVKGVVEASSPRLIYAVKVYTIPSLEAARILRETGAPLSLPCGRLWRRLPQTLPCGGDPAAASLSS</sequence>
<dbReference type="EnsemblBacteria" id="BAA81347">
    <property type="protein sequence ID" value="BAA81347"/>
    <property type="gene ID" value="APE_2335.1"/>
</dbReference>
<accession>Q9Y9F3</accession>